<protein>
    <submittedName>
        <fullName evidence="1">Uncharacterized protein</fullName>
    </submittedName>
</protein>
<comment type="caution">
    <text evidence="1">The sequence shown here is derived from an EMBL/GenBank/DDBJ whole genome shotgun (WGS) entry which is preliminary data.</text>
</comment>
<organism evidence="1 2">
    <name type="scientific">Cucurbita argyrosperma subsp. sororia</name>
    <dbReference type="NCBI Taxonomy" id="37648"/>
    <lineage>
        <taxon>Eukaryota</taxon>
        <taxon>Viridiplantae</taxon>
        <taxon>Streptophyta</taxon>
        <taxon>Embryophyta</taxon>
        <taxon>Tracheophyta</taxon>
        <taxon>Spermatophyta</taxon>
        <taxon>Magnoliopsida</taxon>
        <taxon>eudicotyledons</taxon>
        <taxon>Gunneridae</taxon>
        <taxon>Pentapetalae</taxon>
        <taxon>rosids</taxon>
        <taxon>fabids</taxon>
        <taxon>Cucurbitales</taxon>
        <taxon>Cucurbitaceae</taxon>
        <taxon>Cucurbiteae</taxon>
        <taxon>Cucurbita</taxon>
    </lineage>
</organism>
<proteinExistence type="predicted"/>
<name>A0AAV6P435_9ROSI</name>
<accession>A0AAV6P435</accession>
<keyword evidence="2" id="KW-1185">Reference proteome</keyword>
<feature type="non-terminal residue" evidence="1">
    <location>
        <position position="1"/>
    </location>
</feature>
<evidence type="ECO:0000313" key="2">
    <source>
        <dbReference type="Proteomes" id="UP000685013"/>
    </source>
</evidence>
<dbReference type="EMBL" id="JAGKQH010000002">
    <property type="protein sequence ID" value="KAG6606302.1"/>
    <property type="molecule type" value="Genomic_DNA"/>
</dbReference>
<dbReference type="AlphaFoldDB" id="A0AAV6P435"/>
<reference evidence="1 2" key="1">
    <citation type="journal article" date="2021" name="Hortic Res">
        <title>The domestication of Cucurbita argyrosperma as revealed by the genome of its wild relative.</title>
        <authorList>
            <person name="Barrera-Redondo J."/>
            <person name="Sanchez-de la Vega G."/>
            <person name="Aguirre-Liguori J.A."/>
            <person name="Castellanos-Morales G."/>
            <person name="Gutierrez-Guerrero Y.T."/>
            <person name="Aguirre-Dugua X."/>
            <person name="Aguirre-Planter E."/>
            <person name="Tenaillon M.I."/>
            <person name="Lira-Saade R."/>
            <person name="Eguiarte L.E."/>
        </authorList>
    </citation>
    <scope>NUCLEOTIDE SEQUENCE [LARGE SCALE GENOMIC DNA]</scope>
    <source>
        <strain evidence="1">JBR-2021</strain>
    </source>
</reference>
<gene>
    <name evidence="1" type="ORF">SDJN03_03619</name>
</gene>
<sequence length="136" mass="15206">MTWQFNNITFDEVDFPFSCNLAVAVAVAPPPSPVTIGDAIGNRRNIKSFTIVAVGTDFILLQKPHRFLLAGVVRRLRPTFVTDVTAVISSRTILSVHFILFHGEIYFFPSQLSLSPEIPCFWSSLRFDCYSFGFAG</sequence>
<dbReference type="Proteomes" id="UP000685013">
    <property type="component" value="Chromosome 2"/>
</dbReference>
<evidence type="ECO:0000313" key="1">
    <source>
        <dbReference type="EMBL" id="KAG6606302.1"/>
    </source>
</evidence>